<gene>
    <name evidence="1" type="ORF">CPT03_03295</name>
</gene>
<dbReference type="Proteomes" id="UP000223749">
    <property type="component" value="Chromosome"/>
</dbReference>
<dbReference type="RefSeq" id="WP_099437504.1">
    <property type="nucleotide sequence ID" value="NZ_CP024091.1"/>
</dbReference>
<keyword evidence="2" id="KW-1185">Reference proteome</keyword>
<reference evidence="1 2" key="1">
    <citation type="submission" date="2017-10" db="EMBL/GenBank/DDBJ databases">
        <title>Whole genome of Pedobacter ginsengisoli T01R-27 isolated from tomato rhizosphere.</title>
        <authorList>
            <person name="Weon H.-Y."/>
            <person name="Lee S.A."/>
            <person name="Sang M.K."/>
            <person name="Song J."/>
        </authorList>
    </citation>
    <scope>NUCLEOTIDE SEQUENCE [LARGE SCALE GENOMIC DNA]</scope>
    <source>
        <strain evidence="1 2">T01R-27</strain>
    </source>
</reference>
<sequence length="71" mass="8331">MKYETLFIMVRVQVYTSHTQISEVVREVENHSKMSLSDTANINILETEILVSRVRNVKNINHQHENNSFNT</sequence>
<name>A0A2D1U1R7_9SPHI</name>
<dbReference type="EMBL" id="CP024091">
    <property type="protein sequence ID" value="ATP55556.1"/>
    <property type="molecule type" value="Genomic_DNA"/>
</dbReference>
<dbReference type="AlphaFoldDB" id="A0A2D1U1R7"/>
<organism evidence="1 2">
    <name type="scientific">Pedobacter ginsengisoli</name>
    <dbReference type="NCBI Taxonomy" id="363852"/>
    <lineage>
        <taxon>Bacteria</taxon>
        <taxon>Pseudomonadati</taxon>
        <taxon>Bacteroidota</taxon>
        <taxon>Sphingobacteriia</taxon>
        <taxon>Sphingobacteriales</taxon>
        <taxon>Sphingobacteriaceae</taxon>
        <taxon>Pedobacter</taxon>
    </lineage>
</organism>
<proteinExistence type="predicted"/>
<evidence type="ECO:0000313" key="1">
    <source>
        <dbReference type="EMBL" id="ATP55556.1"/>
    </source>
</evidence>
<accession>A0A2D1U1R7</accession>
<dbReference type="KEGG" id="pgs:CPT03_03295"/>
<protein>
    <submittedName>
        <fullName evidence="1">Uncharacterized protein</fullName>
    </submittedName>
</protein>
<evidence type="ECO:0000313" key="2">
    <source>
        <dbReference type="Proteomes" id="UP000223749"/>
    </source>
</evidence>
<dbReference type="OrthoDB" id="773021at2"/>